<sequence>MTALDLSGADWRTSTRSSGNGNCVEVAAVGGRIAVRDSKDRRGPALIFAPAAWAAFVTGVDGVRPA</sequence>
<organism evidence="2 3">
    <name type="scientific">Micromonospora rhizosphaerae</name>
    <dbReference type="NCBI Taxonomy" id="568872"/>
    <lineage>
        <taxon>Bacteria</taxon>
        <taxon>Bacillati</taxon>
        <taxon>Actinomycetota</taxon>
        <taxon>Actinomycetes</taxon>
        <taxon>Micromonosporales</taxon>
        <taxon>Micromonosporaceae</taxon>
        <taxon>Micromonospora</taxon>
    </lineage>
</organism>
<gene>
    <name evidence="2" type="ORF">GA0070624_2899</name>
</gene>
<dbReference type="RefSeq" id="WP_091341301.1">
    <property type="nucleotide sequence ID" value="NZ_FMHV01000002.1"/>
</dbReference>
<protein>
    <recommendedName>
        <fullName evidence="1">DUF397 domain-containing protein</fullName>
    </recommendedName>
</protein>
<dbReference type="Pfam" id="PF04149">
    <property type="entry name" value="DUF397"/>
    <property type="match status" value="1"/>
</dbReference>
<dbReference type="OrthoDB" id="3430276at2"/>
<name>A0A1C6S4F5_9ACTN</name>
<dbReference type="STRING" id="568872.GA0070624_2899"/>
<evidence type="ECO:0000313" key="2">
    <source>
        <dbReference type="EMBL" id="SCL24322.1"/>
    </source>
</evidence>
<feature type="domain" description="DUF397" evidence="1">
    <location>
        <begin position="9"/>
        <end position="60"/>
    </location>
</feature>
<proteinExistence type="predicted"/>
<dbReference type="EMBL" id="FMHV01000002">
    <property type="protein sequence ID" value="SCL24322.1"/>
    <property type="molecule type" value="Genomic_DNA"/>
</dbReference>
<dbReference type="InterPro" id="IPR007278">
    <property type="entry name" value="DUF397"/>
</dbReference>
<accession>A0A1C6S4F5</accession>
<keyword evidence="3" id="KW-1185">Reference proteome</keyword>
<evidence type="ECO:0000259" key="1">
    <source>
        <dbReference type="Pfam" id="PF04149"/>
    </source>
</evidence>
<dbReference type="Proteomes" id="UP000199413">
    <property type="component" value="Unassembled WGS sequence"/>
</dbReference>
<dbReference type="AlphaFoldDB" id="A0A1C6S4F5"/>
<reference evidence="3" key="1">
    <citation type="submission" date="2016-06" db="EMBL/GenBank/DDBJ databases">
        <authorList>
            <person name="Varghese N."/>
            <person name="Submissions Spin"/>
        </authorList>
    </citation>
    <scope>NUCLEOTIDE SEQUENCE [LARGE SCALE GENOMIC DNA]</scope>
    <source>
        <strain evidence="3">DSM 45431</strain>
    </source>
</reference>
<evidence type="ECO:0000313" key="3">
    <source>
        <dbReference type="Proteomes" id="UP000199413"/>
    </source>
</evidence>